<dbReference type="SUPFAM" id="SSF57277">
    <property type="entry name" value="Granulin repeat"/>
    <property type="match status" value="2"/>
</dbReference>
<keyword evidence="7" id="KW-1185">Reference proteome</keyword>
<dbReference type="Gene3D" id="2.10.25.160">
    <property type="entry name" value="Granulin"/>
    <property type="match status" value="2"/>
</dbReference>
<evidence type="ECO:0000259" key="5">
    <source>
        <dbReference type="PROSITE" id="PS00799"/>
    </source>
</evidence>
<dbReference type="GO" id="GO:0005576">
    <property type="term" value="C:extracellular region"/>
    <property type="evidence" value="ECO:0007669"/>
    <property type="project" value="UniProtKB-SubCell"/>
</dbReference>
<reference evidence="6" key="1">
    <citation type="submission" date="2025-08" db="UniProtKB">
        <authorList>
            <consortium name="Ensembl"/>
        </authorList>
    </citation>
    <scope>IDENTIFICATION</scope>
</reference>
<dbReference type="Proteomes" id="UP000261660">
    <property type="component" value="Unplaced"/>
</dbReference>
<evidence type="ECO:0000313" key="7">
    <source>
        <dbReference type="Proteomes" id="UP000261660"/>
    </source>
</evidence>
<dbReference type="InterPro" id="IPR000118">
    <property type="entry name" value="Granulin"/>
</dbReference>
<evidence type="ECO:0000256" key="2">
    <source>
        <dbReference type="ARBA" id="ARBA00010093"/>
    </source>
</evidence>
<evidence type="ECO:0000256" key="1">
    <source>
        <dbReference type="ARBA" id="ARBA00004613"/>
    </source>
</evidence>
<dbReference type="InterPro" id="IPR039036">
    <property type="entry name" value="Granulin_fam"/>
</dbReference>
<dbReference type="SMART" id="SM00277">
    <property type="entry name" value="GRAN"/>
    <property type="match status" value="1"/>
</dbReference>
<protein>
    <recommendedName>
        <fullName evidence="5">Granulins domain-containing protein</fullName>
    </recommendedName>
</protein>
<evidence type="ECO:0000256" key="4">
    <source>
        <dbReference type="ARBA" id="ARBA00023157"/>
    </source>
</evidence>
<dbReference type="Pfam" id="PF00396">
    <property type="entry name" value="Granulin"/>
    <property type="match status" value="1"/>
</dbReference>
<reference evidence="6" key="2">
    <citation type="submission" date="2025-09" db="UniProtKB">
        <authorList>
            <consortium name="Ensembl"/>
        </authorList>
    </citation>
    <scope>IDENTIFICATION</scope>
</reference>
<sequence>MASVIAPTIPRQGARVGDVACDESYSCPDDSTCCKTTTGDWACCPFAKAVCCDDHEHCCPSGTTCDLATLSCEQGSGSTPMQQKIPAFATRAFTTTQTESQLTECDPHTTCPQGTTCCFMKTPQKWGCCPLPEVRMVFYIKK</sequence>
<dbReference type="AlphaFoldDB" id="A0A3Q3EF55"/>
<keyword evidence="4" id="KW-1015">Disulfide bond</keyword>
<name>A0A3Q3EF55_9LABR</name>
<dbReference type="PROSITE" id="PS00799">
    <property type="entry name" value="GRANULINS"/>
    <property type="match status" value="1"/>
</dbReference>
<organism evidence="6 7">
    <name type="scientific">Labrus bergylta</name>
    <name type="common">ballan wrasse</name>
    <dbReference type="NCBI Taxonomy" id="56723"/>
    <lineage>
        <taxon>Eukaryota</taxon>
        <taxon>Metazoa</taxon>
        <taxon>Chordata</taxon>
        <taxon>Craniata</taxon>
        <taxon>Vertebrata</taxon>
        <taxon>Euteleostomi</taxon>
        <taxon>Actinopterygii</taxon>
        <taxon>Neopterygii</taxon>
        <taxon>Teleostei</taxon>
        <taxon>Neoteleostei</taxon>
        <taxon>Acanthomorphata</taxon>
        <taxon>Eupercaria</taxon>
        <taxon>Labriformes</taxon>
        <taxon>Labridae</taxon>
        <taxon>Labrus</taxon>
    </lineage>
</organism>
<proteinExistence type="inferred from homology"/>
<comment type="similarity">
    <text evidence="2">Belongs to the granulin family.</text>
</comment>
<dbReference type="STRING" id="56723.ENSLBEP00000006003"/>
<dbReference type="InterPro" id="IPR037277">
    <property type="entry name" value="Granulin_sf"/>
</dbReference>
<comment type="subcellular location">
    <subcellularLocation>
        <location evidence="1">Secreted</location>
    </subcellularLocation>
</comment>
<keyword evidence="3" id="KW-0964">Secreted</keyword>
<evidence type="ECO:0000313" key="6">
    <source>
        <dbReference type="Ensembl" id="ENSLBEP00000006003.1"/>
    </source>
</evidence>
<accession>A0A3Q3EF55</accession>
<dbReference type="Ensembl" id="ENSLBET00000006304.1">
    <property type="protein sequence ID" value="ENSLBEP00000006003.1"/>
    <property type="gene ID" value="ENSLBEG00000004599.1"/>
</dbReference>
<dbReference type="PANTHER" id="PTHR12274">
    <property type="entry name" value="GRANULIN"/>
    <property type="match status" value="1"/>
</dbReference>
<dbReference type="GeneTree" id="ENSGT00470000042293"/>
<dbReference type="InParanoid" id="A0A3Q3EF55"/>
<feature type="domain" description="Granulins" evidence="5">
    <location>
        <begin position="52"/>
        <end position="65"/>
    </location>
</feature>
<evidence type="ECO:0000256" key="3">
    <source>
        <dbReference type="ARBA" id="ARBA00022525"/>
    </source>
</evidence>
<dbReference type="PANTHER" id="PTHR12274:SF8">
    <property type="entry name" value="GRANULIN-A ISOFORM X1"/>
    <property type="match status" value="1"/>
</dbReference>